<feature type="signal peptide" evidence="2">
    <location>
        <begin position="1"/>
        <end position="23"/>
    </location>
</feature>
<evidence type="ECO:0000256" key="1">
    <source>
        <dbReference type="ARBA" id="ARBA00022801"/>
    </source>
</evidence>
<accession>A0ABY7VXE5</accession>
<dbReference type="EMBL" id="CP117812">
    <property type="protein sequence ID" value="WDE98915.1"/>
    <property type="molecule type" value="Genomic_DNA"/>
</dbReference>
<dbReference type="Proteomes" id="UP001214250">
    <property type="component" value="Chromosome 2"/>
</dbReference>
<evidence type="ECO:0000256" key="2">
    <source>
        <dbReference type="SAM" id="SignalP"/>
    </source>
</evidence>
<dbReference type="RefSeq" id="WP_274153783.1">
    <property type="nucleotide sequence ID" value="NZ_CP117812.1"/>
</dbReference>
<feature type="domain" description="Sialate O-acetylesterase" evidence="3">
    <location>
        <begin position="127"/>
        <end position="389"/>
    </location>
</feature>
<keyword evidence="2" id="KW-0732">Signal</keyword>
<dbReference type="Gene3D" id="3.40.50.1110">
    <property type="entry name" value="SGNH hydrolase"/>
    <property type="match status" value="1"/>
</dbReference>
<dbReference type="SUPFAM" id="SSF52266">
    <property type="entry name" value="SGNH hydrolase"/>
    <property type="match status" value="1"/>
</dbReference>
<organism evidence="4 5">
    <name type="scientific">Lentisphaera profundi</name>
    <dbReference type="NCBI Taxonomy" id="1658616"/>
    <lineage>
        <taxon>Bacteria</taxon>
        <taxon>Pseudomonadati</taxon>
        <taxon>Lentisphaerota</taxon>
        <taxon>Lentisphaeria</taxon>
        <taxon>Lentisphaerales</taxon>
        <taxon>Lentisphaeraceae</taxon>
        <taxon>Lentisphaera</taxon>
    </lineage>
</organism>
<dbReference type="InterPro" id="IPR005181">
    <property type="entry name" value="SASA"/>
</dbReference>
<dbReference type="Pfam" id="PF03629">
    <property type="entry name" value="SASA"/>
    <property type="match status" value="1"/>
</dbReference>
<keyword evidence="5" id="KW-1185">Reference proteome</keyword>
<evidence type="ECO:0000313" key="5">
    <source>
        <dbReference type="Proteomes" id="UP001214250"/>
    </source>
</evidence>
<dbReference type="InterPro" id="IPR036514">
    <property type="entry name" value="SGNH_hydro_sf"/>
</dbReference>
<sequence length="503" mass="55683">MNKVSETLIILMLAGLSITIANAKPNQEKAQEKAKAAPSAGTLRLPKIIGSNMVLQRNSRIKIWGWGKVGSTVSVKGSWLDKSETGKVDKDGSWNLFLQSAGAGGPHKIQITDSVSNVVLDNILFGEVWIASGQSNMEMTVGKVSGVYKGVIDYENELKNAVYPEIRLFQVGNFSSKIPMNDVENGISMYKVPVSKSTWGSCTPESVRVFAASAYFFAREIHRELKVPVGIIDSSWGGTLAEAWTPLETLKELGYTKEVNKAKTAKQNPRAKVPSRLYNGMIHPLTSLKIRGVIWYQGEGNTGRAAGKYKTLFTAMIESWRKQFAYEFPFYFAQIAPCRSYGKKESAYLREAQFQSLELSKTGMVGTMDIATVEDIHPPNKQDVGRRFALLALKNDYGKSVVSMGPRYKSFKIDGNKISIQFEDSESPLATRDGKTPSHFLVAGEDKVFHAATEVLMKDDEVVVHSEKVSAPKAVRFAFDNISVSNLMNKEGLPAFSFRTDRW</sequence>
<evidence type="ECO:0000313" key="4">
    <source>
        <dbReference type="EMBL" id="WDE98915.1"/>
    </source>
</evidence>
<dbReference type="PANTHER" id="PTHR22901:SF0">
    <property type="entry name" value="SIALATE O-ACETYLESTERASE"/>
    <property type="match status" value="1"/>
</dbReference>
<dbReference type="InterPro" id="IPR039329">
    <property type="entry name" value="SIAE"/>
</dbReference>
<name>A0ABY7VXE5_9BACT</name>
<dbReference type="PANTHER" id="PTHR22901">
    <property type="entry name" value="SIALATE O-ACETYLESTERASE"/>
    <property type="match status" value="1"/>
</dbReference>
<keyword evidence="1" id="KW-0378">Hydrolase</keyword>
<feature type="chain" id="PRO_5047470254" evidence="2">
    <location>
        <begin position="24"/>
        <end position="503"/>
    </location>
</feature>
<gene>
    <name evidence="4" type="ORF">PQO03_13835</name>
</gene>
<evidence type="ECO:0000259" key="3">
    <source>
        <dbReference type="Pfam" id="PF03629"/>
    </source>
</evidence>
<reference evidence="4 5" key="1">
    <citation type="submission" date="2023-02" db="EMBL/GenBank/DDBJ databases">
        <title>Genome sequence of Lentisphaera profundi SAORIC-696.</title>
        <authorList>
            <person name="Kim e."/>
            <person name="Cho J.-C."/>
            <person name="Choi A."/>
            <person name="Kang I."/>
        </authorList>
    </citation>
    <scope>NUCLEOTIDE SEQUENCE [LARGE SCALE GENOMIC DNA]</scope>
    <source>
        <strain evidence="4 5">SAORIC-696</strain>
    </source>
</reference>
<proteinExistence type="predicted"/>
<protein>
    <submittedName>
        <fullName evidence="4">Sialate O-acetylesterase</fullName>
    </submittedName>
</protein>